<dbReference type="PROSITE" id="PS50889">
    <property type="entry name" value="S4"/>
    <property type="match status" value="1"/>
</dbReference>
<reference evidence="3 4" key="1">
    <citation type="submission" date="2023-12" db="EMBL/GenBank/DDBJ databases">
        <title>Baltic Sea Cyanobacteria.</title>
        <authorList>
            <person name="Delbaje E."/>
            <person name="Fewer D.P."/>
            <person name="Shishido T.K."/>
        </authorList>
    </citation>
    <scope>NUCLEOTIDE SEQUENCE [LARGE SCALE GENOMIC DNA]</scope>
    <source>
        <strain evidence="3 4">UHCC 0139</strain>
    </source>
</reference>
<comment type="caution">
    <text evidence="3">The sequence shown here is derived from an EMBL/GenBank/DDBJ whole genome shotgun (WGS) entry which is preliminary data.</text>
</comment>
<keyword evidence="1" id="KW-0694">RNA-binding</keyword>
<dbReference type="Gene3D" id="3.10.290.10">
    <property type="entry name" value="RNA-binding S4 domain"/>
    <property type="match status" value="1"/>
</dbReference>
<dbReference type="InterPro" id="IPR017506">
    <property type="entry name" value="PSII_S4"/>
</dbReference>
<sequence length="257" mass="27781">MLPRRDLLEGSRHPEELGALFSLAETALRTWEPQVSGFLEAAVREEAEDRLGALSELSLASDGGHPGAERRCLLLARTGQEPTAPTLLGLEISGNFLFDPASAADMAEGLAGSGATAAERGDLWLRGDRGGQAIVSEALARRLDGTEGLVRTVPVRFEARPIEALQLPARRLPRQLTTVEASLRLDALASAGFGLSRNRMATLIRQGAVRLDWTVVSSPSQPLAVGARVQLEGRGELEVLAIEATKRERFRIRLERH</sequence>
<dbReference type="SUPFAM" id="SSF55174">
    <property type="entry name" value="Alpha-L RNA-binding motif"/>
    <property type="match status" value="1"/>
</dbReference>
<feature type="domain" description="RNA-binding S4" evidence="2">
    <location>
        <begin position="183"/>
        <end position="245"/>
    </location>
</feature>
<dbReference type="SMART" id="SM00363">
    <property type="entry name" value="S4"/>
    <property type="match status" value="1"/>
</dbReference>
<evidence type="ECO:0000313" key="4">
    <source>
        <dbReference type="Proteomes" id="UP001304461"/>
    </source>
</evidence>
<accession>A0ABU5RT79</accession>
<dbReference type="InterPro" id="IPR002942">
    <property type="entry name" value="S4_RNA-bd"/>
</dbReference>
<proteinExistence type="predicted"/>
<dbReference type="Pfam" id="PF01479">
    <property type="entry name" value="S4"/>
    <property type="match status" value="1"/>
</dbReference>
<evidence type="ECO:0000313" key="3">
    <source>
        <dbReference type="EMBL" id="MEA5390990.1"/>
    </source>
</evidence>
<name>A0ABU5RT79_9CYAN</name>
<keyword evidence="4" id="KW-1185">Reference proteome</keyword>
<dbReference type="InterPro" id="IPR036986">
    <property type="entry name" value="S4_RNA-bd_sf"/>
</dbReference>
<dbReference type="RefSeq" id="WP_323305044.1">
    <property type="nucleotide sequence ID" value="NZ_JAYGHX010000003.1"/>
</dbReference>
<dbReference type="Proteomes" id="UP001304461">
    <property type="component" value="Unassembled WGS sequence"/>
</dbReference>
<organism evidence="3 4">
    <name type="scientific">Cyanobium gracile UHCC 0139</name>
    <dbReference type="NCBI Taxonomy" id="3110308"/>
    <lineage>
        <taxon>Bacteria</taxon>
        <taxon>Bacillati</taxon>
        <taxon>Cyanobacteriota</taxon>
        <taxon>Cyanophyceae</taxon>
        <taxon>Synechococcales</taxon>
        <taxon>Prochlorococcaceae</taxon>
        <taxon>Cyanobium</taxon>
    </lineage>
</organism>
<dbReference type="NCBIfam" id="TIGR03069">
    <property type="entry name" value="PS_II_S4"/>
    <property type="match status" value="1"/>
</dbReference>
<protein>
    <submittedName>
        <fullName evidence="3">Photosystem II S4 domain protein</fullName>
    </submittedName>
</protein>
<dbReference type="EMBL" id="JAYGHX010000003">
    <property type="protein sequence ID" value="MEA5390990.1"/>
    <property type="molecule type" value="Genomic_DNA"/>
</dbReference>
<evidence type="ECO:0000256" key="1">
    <source>
        <dbReference type="PROSITE-ProRule" id="PRU00182"/>
    </source>
</evidence>
<dbReference type="CDD" id="cd00165">
    <property type="entry name" value="S4"/>
    <property type="match status" value="1"/>
</dbReference>
<gene>
    <name evidence="3" type="ORF">VB738_06910</name>
</gene>
<evidence type="ECO:0000259" key="2">
    <source>
        <dbReference type="SMART" id="SM00363"/>
    </source>
</evidence>